<dbReference type="InterPro" id="IPR008271">
    <property type="entry name" value="Ser/Thr_kinase_AS"/>
</dbReference>
<protein>
    <recommendedName>
        <fullName evidence="8">Protein kinase domain-containing protein</fullName>
    </recommendedName>
</protein>
<keyword evidence="4" id="KW-0418">Kinase</keyword>
<dbReference type="GO" id="GO:0034501">
    <property type="term" value="P:protein localization to kinetochore"/>
    <property type="evidence" value="ECO:0007669"/>
    <property type="project" value="TreeGrafter"/>
</dbReference>
<evidence type="ECO:0000256" key="1">
    <source>
        <dbReference type="ARBA" id="ARBA00022527"/>
    </source>
</evidence>
<feature type="compositionally biased region" description="Polar residues" evidence="7">
    <location>
        <begin position="51"/>
        <end position="66"/>
    </location>
</feature>
<sequence>MNANSDSTSNSIKFAPMPMSALLAKLTSFQKDEETPDSSFSTDASDDSFNEIVSSKTPSQYKTNKSPAYKVTKDTNCCSEKKNVTNINNKENFDNKALTKTYHNMDNVLPSSYKLNRTPSIFHNSEVKRRNILMPHDNNVKVQQNKNNSASKKTPDKSKPPNSSHKTKTATPKIKSGIRKFTPGSSHKKSCSNKKAVKQTVIQDRDKVRCELFGRNQQKEEQSSITEPTPAAPVPETPMNRKPMPASYAATPSYPQGVVGNNSKILFKTTSIKDKKYMYIKKLGTGGSSEVYKVLEVGTSCEYAVKCVYLATDQELAQGYVNEVRLLRELQNSDRVVRLYDYEYDRQNQFLRLVLEVGETDLSSFLRARGAGLPPALVLHYWEEMLHAVNYIHSHGVIHADLKPANFLLVCGRLKLIDFGIASAISGDATSVVRAQAAGTYSYISPEALMGGAGGYGNSANIKISFRSDVWSLGCILYSMVYGRTPFGHIPNLAKLAAILDPNHKISYPPADHLPSSLIVTLKWCLTYNARSRPSVQELLDVKHLQPARAPLPQPLLDKLREQVSPEEFKLLQRAQI</sequence>
<dbReference type="GO" id="GO:0005634">
    <property type="term" value="C:nucleus"/>
    <property type="evidence" value="ECO:0007669"/>
    <property type="project" value="TreeGrafter"/>
</dbReference>
<keyword evidence="1" id="KW-0723">Serine/threonine-protein kinase</keyword>
<feature type="region of interest" description="Disordered" evidence="7">
    <location>
        <begin position="30"/>
        <end position="67"/>
    </location>
</feature>
<dbReference type="PROSITE" id="PS00108">
    <property type="entry name" value="PROTEIN_KINASE_ST"/>
    <property type="match status" value="1"/>
</dbReference>
<dbReference type="GO" id="GO:0004712">
    <property type="term" value="F:protein serine/threonine/tyrosine kinase activity"/>
    <property type="evidence" value="ECO:0007669"/>
    <property type="project" value="TreeGrafter"/>
</dbReference>
<dbReference type="PROSITE" id="PS00107">
    <property type="entry name" value="PROTEIN_KINASE_ATP"/>
    <property type="match status" value="1"/>
</dbReference>
<feature type="region of interest" description="Disordered" evidence="7">
    <location>
        <begin position="136"/>
        <end position="198"/>
    </location>
</feature>
<keyword evidence="2" id="KW-0808">Transferase</keyword>
<feature type="compositionally biased region" description="Basic residues" evidence="7">
    <location>
        <begin position="186"/>
        <end position="197"/>
    </location>
</feature>
<evidence type="ECO:0000259" key="8">
    <source>
        <dbReference type="SMART" id="SM00220"/>
    </source>
</evidence>
<dbReference type="GO" id="GO:0000776">
    <property type="term" value="C:kinetochore"/>
    <property type="evidence" value="ECO:0007669"/>
    <property type="project" value="TreeGrafter"/>
</dbReference>
<keyword evidence="10" id="KW-1185">Reference proteome</keyword>
<accession>A0A8J9V8X8</accession>
<dbReference type="OrthoDB" id="20524at2759"/>
<dbReference type="InterPro" id="IPR000719">
    <property type="entry name" value="Prot_kinase_dom"/>
</dbReference>
<reference evidence="9" key="1">
    <citation type="submission" date="2021-12" db="EMBL/GenBank/DDBJ databases">
        <authorList>
            <person name="Martin H S."/>
        </authorList>
    </citation>
    <scope>NUCLEOTIDE SEQUENCE</scope>
</reference>
<dbReference type="Gene3D" id="1.10.510.10">
    <property type="entry name" value="Transferase(Phosphotransferase) domain 1"/>
    <property type="match status" value="1"/>
</dbReference>
<evidence type="ECO:0000256" key="2">
    <source>
        <dbReference type="ARBA" id="ARBA00022679"/>
    </source>
</evidence>
<dbReference type="FunFam" id="3.30.200.20:FF:000131">
    <property type="entry name" value="Dual specificity protein kinase TTK"/>
    <property type="match status" value="1"/>
</dbReference>
<dbReference type="PANTHER" id="PTHR22974">
    <property type="entry name" value="MIXED LINEAGE PROTEIN KINASE"/>
    <property type="match status" value="1"/>
</dbReference>
<name>A0A8J9V8X8_9NEOP</name>
<dbReference type="SUPFAM" id="SSF56112">
    <property type="entry name" value="Protein kinase-like (PK-like)"/>
    <property type="match status" value="1"/>
</dbReference>
<evidence type="ECO:0000256" key="4">
    <source>
        <dbReference type="ARBA" id="ARBA00022777"/>
    </source>
</evidence>
<keyword evidence="3 6" id="KW-0547">Nucleotide-binding</keyword>
<dbReference type="Pfam" id="PF00069">
    <property type="entry name" value="Pkinase"/>
    <property type="match status" value="1"/>
</dbReference>
<organism evidence="9 10">
    <name type="scientific">Brenthis ino</name>
    <name type="common">lesser marbled fritillary</name>
    <dbReference type="NCBI Taxonomy" id="405034"/>
    <lineage>
        <taxon>Eukaryota</taxon>
        <taxon>Metazoa</taxon>
        <taxon>Ecdysozoa</taxon>
        <taxon>Arthropoda</taxon>
        <taxon>Hexapoda</taxon>
        <taxon>Insecta</taxon>
        <taxon>Pterygota</taxon>
        <taxon>Neoptera</taxon>
        <taxon>Endopterygota</taxon>
        <taxon>Lepidoptera</taxon>
        <taxon>Glossata</taxon>
        <taxon>Ditrysia</taxon>
        <taxon>Papilionoidea</taxon>
        <taxon>Nymphalidae</taxon>
        <taxon>Heliconiinae</taxon>
        <taxon>Argynnini</taxon>
        <taxon>Brenthis</taxon>
    </lineage>
</organism>
<feature type="non-terminal residue" evidence="9">
    <location>
        <position position="577"/>
    </location>
</feature>
<dbReference type="PANTHER" id="PTHR22974:SF21">
    <property type="entry name" value="DUAL SPECIFICITY PROTEIN KINASE TTK"/>
    <property type="match status" value="1"/>
</dbReference>
<dbReference type="InterPro" id="IPR017441">
    <property type="entry name" value="Protein_kinase_ATP_BS"/>
</dbReference>
<dbReference type="AlphaFoldDB" id="A0A8J9V8X8"/>
<dbReference type="InterPro" id="IPR011009">
    <property type="entry name" value="Kinase-like_dom_sf"/>
</dbReference>
<evidence type="ECO:0000313" key="9">
    <source>
        <dbReference type="EMBL" id="CAH0722165.1"/>
    </source>
</evidence>
<evidence type="ECO:0000256" key="6">
    <source>
        <dbReference type="PROSITE-ProRule" id="PRU10141"/>
    </source>
</evidence>
<dbReference type="GO" id="GO:0007094">
    <property type="term" value="P:mitotic spindle assembly checkpoint signaling"/>
    <property type="evidence" value="ECO:0007669"/>
    <property type="project" value="TreeGrafter"/>
</dbReference>
<evidence type="ECO:0000256" key="7">
    <source>
        <dbReference type="SAM" id="MobiDB-lite"/>
    </source>
</evidence>
<gene>
    <name evidence="9" type="ORF">BINO364_LOCUS8173</name>
</gene>
<evidence type="ECO:0000256" key="3">
    <source>
        <dbReference type="ARBA" id="ARBA00022741"/>
    </source>
</evidence>
<dbReference type="SMART" id="SM00220">
    <property type="entry name" value="S_TKc"/>
    <property type="match status" value="1"/>
</dbReference>
<dbReference type="EMBL" id="OV170223">
    <property type="protein sequence ID" value="CAH0722165.1"/>
    <property type="molecule type" value="Genomic_DNA"/>
</dbReference>
<proteinExistence type="predicted"/>
<dbReference type="GO" id="GO:0005524">
    <property type="term" value="F:ATP binding"/>
    <property type="evidence" value="ECO:0007669"/>
    <property type="project" value="UniProtKB-UniRule"/>
</dbReference>
<feature type="binding site" evidence="6">
    <location>
        <position position="306"/>
    </location>
    <ligand>
        <name>ATP</name>
        <dbReference type="ChEBI" id="CHEBI:30616"/>
    </ligand>
</feature>
<keyword evidence="5 6" id="KW-0067">ATP-binding</keyword>
<dbReference type="Gene3D" id="3.30.200.20">
    <property type="entry name" value="Phosphorylase Kinase, domain 1"/>
    <property type="match status" value="1"/>
</dbReference>
<dbReference type="GO" id="GO:0033316">
    <property type="term" value="P:meiotic spindle assembly checkpoint signaling"/>
    <property type="evidence" value="ECO:0007669"/>
    <property type="project" value="TreeGrafter"/>
</dbReference>
<feature type="domain" description="Protein kinase" evidence="8">
    <location>
        <begin position="277"/>
        <end position="548"/>
    </location>
</feature>
<dbReference type="Proteomes" id="UP000838878">
    <property type="component" value="Chromosome 3"/>
</dbReference>
<evidence type="ECO:0000313" key="10">
    <source>
        <dbReference type="Proteomes" id="UP000838878"/>
    </source>
</evidence>
<feature type="region of interest" description="Disordered" evidence="7">
    <location>
        <begin position="215"/>
        <end position="240"/>
    </location>
</feature>
<dbReference type="GO" id="GO:0007059">
    <property type="term" value="P:chromosome segregation"/>
    <property type="evidence" value="ECO:0007669"/>
    <property type="project" value="TreeGrafter"/>
</dbReference>
<dbReference type="GO" id="GO:0004674">
    <property type="term" value="F:protein serine/threonine kinase activity"/>
    <property type="evidence" value="ECO:0007669"/>
    <property type="project" value="UniProtKB-KW"/>
</dbReference>
<evidence type="ECO:0000256" key="5">
    <source>
        <dbReference type="ARBA" id="ARBA00022840"/>
    </source>
</evidence>